<evidence type="ECO:0000313" key="3">
    <source>
        <dbReference type="Proteomes" id="UP000425960"/>
    </source>
</evidence>
<organism evidence="1 3">
    <name type="scientific">Desulfosarcina ovata subsp. sediminis</name>
    <dbReference type="NCBI Taxonomy" id="885957"/>
    <lineage>
        <taxon>Bacteria</taxon>
        <taxon>Pseudomonadati</taxon>
        <taxon>Thermodesulfobacteriota</taxon>
        <taxon>Desulfobacteria</taxon>
        <taxon>Desulfobacterales</taxon>
        <taxon>Desulfosarcinaceae</taxon>
        <taxon>Desulfosarcina</taxon>
    </lineage>
</organism>
<dbReference type="Pfam" id="PF05069">
    <property type="entry name" value="Phage_tail_S"/>
    <property type="match status" value="1"/>
</dbReference>
<dbReference type="KEGG" id="dov:DSCO28_50440"/>
<name>A0A5K7ZDU0_9BACT</name>
<gene>
    <name evidence="1" type="ORF">DSCO28_07380</name>
    <name evidence="2" type="ORF">DSCO28_50440</name>
</gene>
<protein>
    <recommendedName>
        <fullName evidence="4">Virion morphogenesis protein</fullName>
    </recommendedName>
</protein>
<reference evidence="1 3" key="1">
    <citation type="submission" date="2019-11" db="EMBL/GenBank/DDBJ databases">
        <title>Comparative genomics of hydrocarbon-degrading Desulfosarcina strains.</title>
        <authorList>
            <person name="Watanabe M."/>
            <person name="Kojima H."/>
            <person name="Fukui M."/>
        </authorList>
    </citation>
    <scope>NUCLEOTIDE SEQUENCE [LARGE SCALE GENOMIC DNA]</scope>
    <source>
        <strain evidence="1 3">28bB2T</strain>
    </source>
</reference>
<dbReference type="NCBIfam" id="TIGR01635">
    <property type="entry name" value="tail_comp_S"/>
    <property type="match status" value="1"/>
</dbReference>
<dbReference type="KEGG" id="dov:DSCO28_07380"/>
<dbReference type="InterPro" id="IPR006522">
    <property type="entry name" value="Phage_virion_morphogenesis"/>
</dbReference>
<accession>A0A5K7ZDU0</accession>
<evidence type="ECO:0008006" key="4">
    <source>
        <dbReference type="Google" id="ProtNLM"/>
    </source>
</evidence>
<dbReference type="EMBL" id="AP021876">
    <property type="protein sequence ID" value="BBO84478.1"/>
    <property type="molecule type" value="Genomic_DNA"/>
</dbReference>
<proteinExistence type="predicted"/>
<sequence>MIMAGISFQIYADEQPLRRYLKRIENRLESPRPVLASIGEYMLRRTEERFFAQKDPQGKAWKKLSPVTLKTKKHTKILTESGNLRGRIVYRLEPGAVVIGTNVVYGAIHQLGGTIRKNVQVRIHWRIMNRAFGRPIPARHVMVDSHERKMDLTIPARPFLGVNDEDRQEFENILIDYLTDR</sequence>
<dbReference type="AlphaFoldDB" id="A0A5K7ZDU0"/>
<evidence type="ECO:0000313" key="1">
    <source>
        <dbReference type="EMBL" id="BBO80172.1"/>
    </source>
</evidence>
<dbReference type="Proteomes" id="UP000425960">
    <property type="component" value="Chromosome"/>
</dbReference>
<dbReference type="EMBL" id="AP021876">
    <property type="protein sequence ID" value="BBO80172.1"/>
    <property type="molecule type" value="Genomic_DNA"/>
</dbReference>
<evidence type="ECO:0000313" key="2">
    <source>
        <dbReference type="EMBL" id="BBO84478.1"/>
    </source>
</evidence>